<comment type="caution">
    <text evidence="6">The sequence shown here is derived from an EMBL/GenBank/DDBJ whole genome shotgun (WGS) entry which is preliminary data.</text>
</comment>
<dbReference type="SMART" id="SM00249">
    <property type="entry name" value="PHD"/>
    <property type="match status" value="3"/>
</dbReference>
<dbReference type="InterPro" id="IPR001965">
    <property type="entry name" value="Znf_PHD"/>
</dbReference>
<evidence type="ECO:0000256" key="3">
    <source>
        <dbReference type="ARBA" id="ARBA00022771"/>
    </source>
</evidence>
<evidence type="ECO:0000313" key="7">
    <source>
        <dbReference type="Proteomes" id="UP000585474"/>
    </source>
</evidence>
<dbReference type="PANTHER" id="PTHR32410">
    <property type="entry name" value="CYSTEINE/HISTIDINE-RICH C1 DOMAIN FAMILY PROTEIN"/>
    <property type="match status" value="1"/>
</dbReference>
<dbReference type="InterPro" id="IPR046349">
    <property type="entry name" value="C1-like_sf"/>
</dbReference>
<name>A0A7J0FHK9_9ERIC</name>
<dbReference type="Proteomes" id="UP000585474">
    <property type="component" value="Unassembled WGS sequence"/>
</dbReference>
<evidence type="ECO:0000259" key="5">
    <source>
        <dbReference type="PROSITE" id="PS50081"/>
    </source>
</evidence>
<dbReference type="InterPro" id="IPR002219">
    <property type="entry name" value="PKC_DAG/PE"/>
</dbReference>
<dbReference type="EMBL" id="BJWL01000012">
    <property type="protein sequence ID" value="GFY98185.1"/>
    <property type="molecule type" value="Genomic_DNA"/>
</dbReference>
<proteinExistence type="predicted"/>
<reference evidence="6 7" key="1">
    <citation type="submission" date="2019-07" db="EMBL/GenBank/DDBJ databases">
        <title>De Novo Assembly of kiwifruit Actinidia rufa.</title>
        <authorList>
            <person name="Sugita-Konishi S."/>
            <person name="Sato K."/>
            <person name="Mori E."/>
            <person name="Abe Y."/>
            <person name="Kisaki G."/>
            <person name="Hamano K."/>
            <person name="Suezawa K."/>
            <person name="Otani M."/>
            <person name="Fukuda T."/>
            <person name="Manabe T."/>
            <person name="Gomi K."/>
            <person name="Tabuchi M."/>
            <person name="Akimitsu K."/>
            <person name="Kataoka I."/>
        </authorList>
    </citation>
    <scope>NUCLEOTIDE SEQUENCE [LARGE SCALE GENOMIC DNA]</scope>
    <source>
        <strain evidence="7">cv. Fuchu</strain>
    </source>
</reference>
<keyword evidence="2" id="KW-0677">Repeat</keyword>
<gene>
    <name evidence="6" type="ORF">Acr_12g0007260</name>
</gene>
<evidence type="ECO:0000256" key="2">
    <source>
        <dbReference type="ARBA" id="ARBA00022737"/>
    </source>
</evidence>
<keyword evidence="3" id="KW-0863">Zinc-finger</keyword>
<dbReference type="SUPFAM" id="SSF57889">
    <property type="entry name" value="Cysteine-rich domain"/>
    <property type="match status" value="5"/>
</dbReference>
<dbReference type="OrthoDB" id="938199at2759"/>
<dbReference type="InterPro" id="IPR053192">
    <property type="entry name" value="Vacuole_Formation_Reg"/>
</dbReference>
<evidence type="ECO:0000256" key="1">
    <source>
        <dbReference type="ARBA" id="ARBA00022723"/>
    </source>
</evidence>
<sequence length="526" mass="61459">MEHFSHEHPLIILDEVPKRDRVRAYCGGCGFPIDSGPFYRCEQCRYDLHKFCAELPHEMKHPWHPEHPLTLDTVSLDYSCKACNFNRRGSLAYQCEPSSFCCHACGKEHEGVSYKCTRCQFWVHESCASMPSSIKHSDHHHPLTRAYTLERFGSFIFCGICQKDMKIRDWDEETKNEDVLDPNVILLPGPDESIHLITSFVERTHGEVIKMEKQLNHLGHHHTLTLFDEQIKDELFSGSKDNLCEACVKPIFAPFYGCTPCKYFLHKCCAELPTQIQHPFHPNHPLDLLTKAPKDFGLFLCRCCDNLCNGFSFKCAKCKDFYLDVKCGSLSGPIKHESHKHVLTPKIMSRYDYNYACEYDYDYCRACPSDLLFRDRVFTCDMCEFIMHAKCVMLPTSLKHKYDEHPFILTYSPIKNHPNEYYCEICEEEMNPRYWFYNCVECDQSIHRRCMHDQDQYSNVKFGAYFEVEGHQHPLTFIQFSNEYGSLCNHCGKRLHEDKSLHPGFECKPCEFKLHLECARDAAKKE</sequence>
<keyword evidence="1" id="KW-0479">Metal-binding</keyword>
<dbReference type="PANTHER" id="PTHR32410:SF216">
    <property type="entry name" value="PHORBOL-ESTER_DAG-TYPE DOMAIN-CONTAINING PROTEIN"/>
    <property type="match status" value="1"/>
</dbReference>
<organism evidence="6 7">
    <name type="scientific">Actinidia rufa</name>
    <dbReference type="NCBI Taxonomy" id="165716"/>
    <lineage>
        <taxon>Eukaryota</taxon>
        <taxon>Viridiplantae</taxon>
        <taxon>Streptophyta</taxon>
        <taxon>Embryophyta</taxon>
        <taxon>Tracheophyta</taxon>
        <taxon>Spermatophyta</taxon>
        <taxon>Magnoliopsida</taxon>
        <taxon>eudicotyledons</taxon>
        <taxon>Gunneridae</taxon>
        <taxon>Pentapetalae</taxon>
        <taxon>asterids</taxon>
        <taxon>Ericales</taxon>
        <taxon>Actinidiaceae</taxon>
        <taxon>Actinidia</taxon>
    </lineage>
</organism>
<protein>
    <recommendedName>
        <fullName evidence="5">Phorbol-ester/DAG-type domain-containing protein</fullName>
    </recommendedName>
</protein>
<dbReference type="Pfam" id="PF03107">
    <property type="entry name" value="C1_2"/>
    <property type="match status" value="4"/>
</dbReference>
<keyword evidence="4" id="KW-0862">Zinc</keyword>
<dbReference type="AlphaFoldDB" id="A0A7J0FHK9"/>
<accession>A0A7J0FHK9</accession>
<keyword evidence="7" id="KW-1185">Reference proteome</keyword>
<dbReference type="GO" id="GO:0008270">
    <property type="term" value="F:zinc ion binding"/>
    <property type="evidence" value="ECO:0007669"/>
    <property type="project" value="UniProtKB-KW"/>
</dbReference>
<feature type="domain" description="Phorbol-ester/DAG-type" evidence="5">
    <location>
        <begin position="472"/>
        <end position="526"/>
    </location>
</feature>
<evidence type="ECO:0000256" key="4">
    <source>
        <dbReference type="ARBA" id="ARBA00022833"/>
    </source>
</evidence>
<evidence type="ECO:0000313" key="6">
    <source>
        <dbReference type="EMBL" id="GFY98185.1"/>
    </source>
</evidence>
<dbReference type="PROSITE" id="PS50081">
    <property type="entry name" value="ZF_DAG_PE_2"/>
    <property type="match status" value="2"/>
</dbReference>
<dbReference type="InterPro" id="IPR004146">
    <property type="entry name" value="DC1"/>
</dbReference>
<feature type="domain" description="Phorbol-ester/DAG-type" evidence="5">
    <location>
        <begin position="399"/>
        <end position="458"/>
    </location>
</feature>